<dbReference type="Gene3D" id="3.40.50.720">
    <property type="entry name" value="NAD(P)-binding Rossmann-like Domain"/>
    <property type="match status" value="1"/>
</dbReference>
<organism evidence="6 7">
    <name type="scientific">Rhizopus oryzae</name>
    <name type="common">Mucormycosis agent</name>
    <name type="synonym">Rhizopus arrhizus var. delemar</name>
    <dbReference type="NCBI Taxonomy" id="64495"/>
    <lineage>
        <taxon>Eukaryota</taxon>
        <taxon>Fungi</taxon>
        <taxon>Fungi incertae sedis</taxon>
        <taxon>Mucoromycota</taxon>
        <taxon>Mucoromycotina</taxon>
        <taxon>Mucoromycetes</taxon>
        <taxon>Mucorales</taxon>
        <taxon>Mucorineae</taxon>
        <taxon>Rhizopodaceae</taxon>
        <taxon>Rhizopus</taxon>
    </lineage>
</organism>
<dbReference type="OrthoDB" id="3609at2759"/>
<dbReference type="InterPro" id="IPR013752">
    <property type="entry name" value="KPA_reductase"/>
</dbReference>
<dbReference type="Pfam" id="PF06644">
    <property type="entry name" value="ATP11"/>
    <property type="match status" value="1"/>
</dbReference>
<proteinExistence type="inferred from homology"/>
<evidence type="ECO:0000256" key="1">
    <source>
        <dbReference type="ARBA" id="ARBA00007870"/>
    </source>
</evidence>
<dbReference type="FunFam" id="1.10.1040.10:FF:000017">
    <property type="entry name" value="2-dehydropantoate 2-reductase"/>
    <property type="match status" value="1"/>
</dbReference>
<dbReference type="InterPro" id="IPR008927">
    <property type="entry name" value="6-PGluconate_DH-like_C_sf"/>
</dbReference>
<evidence type="ECO:0000259" key="5">
    <source>
        <dbReference type="Pfam" id="PF08546"/>
    </source>
</evidence>
<evidence type="ECO:0000256" key="2">
    <source>
        <dbReference type="ARBA" id="ARBA00022857"/>
    </source>
</evidence>
<dbReference type="AlphaFoldDB" id="A0A9P6Y6M7"/>
<feature type="domain" description="Ketopantoate reductase N-terminal" evidence="4">
    <location>
        <begin position="170"/>
        <end position="318"/>
    </location>
</feature>
<reference evidence="6" key="1">
    <citation type="journal article" date="2020" name="Microb. Genom.">
        <title>Genetic diversity of clinical and environmental Mucorales isolates obtained from an investigation of mucormycosis cases among solid organ transplant recipients.</title>
        <authorList>
            <person name="Nguyen M.H."/>
            <person name="Kaul D."/>
            <person name="Muto C."/>
            <person name="Cheng S.J."/>
            <person name="Richter R.A."/>
            <person name="Bruno V.M."/>
            <person name="Liu G."/>
            <person name="Beyhan S."/>
            <person name="Sundermann A.J."/>
            <person name="Mounaud S."/>
            <person name="Pasculle A.W."/>
            <person name="Nierman W.C."/>
            <person name="Driscoll E."/>
            <person name="Cumbie R."/>
            <person name="Clancy C.J."/>
            <person name="Dupont C.L."/>
        </authorList>
    </citation>
    <scope>NUCLEOTIDE SEQUENCE</scope>
    <source>
        <strain evidence="6">GL16</strain>
    </source>
</reference>
<dbReference type="InterPro" id="IPR013332">
    <property type="entry name" value="KPR_N"/>
</dbReference>
<dbReference type="Pfam" id="PF02558">
    <property type="entry name" value="ApbA"/>
    <property type="match status" value="1"/>
</dbReference>
<dbReference type="GO" id="GO:0015940">
    <property type="term" value="P:pantothenate biosynthetic process"/>
    <property type="evidence" value="ECO:0007669"/>
    <property type="project" value="InterPro"/>
</dbReference>
<evidence type="ECO:0000259" key="4">
    <source>
        <dbReference type="Pfam" id="PF02558"/>
    </source>
</evidence>
<evidence type="ECO:0008006" key="8">
    <source>
        <dbReference type="Google" id="ProtNLM"/>
    </source>
</evidence>
<dbReference type="Proteomes" id="UP000717996">
    <property type="component" value="Unassembled WGS sequence"/>
</dbReference>
<dbReference type="Pfam" id="PF08546">
    <property type="entry name" value="ApbA_C"/>
    <property type="match status" value="1"/>
</dbReference>
<accession>A0A9P6Y6M7</accession>
<dbReference type="Gene3D" id="1.10.1040.10">
    <property type="entry name" value="N-(1-d-carboxylethyl)-l-norvaline Dehydrogenase, domain 2"/>
    <property type="match status" value="1"/>
</dbReference>
<dbReference type="InterPro" id="IPR013328">
    <property type="entry name" value="6PGD_dom2"/>
</dbReference>
<comment type="similarity">
    <text evidence="1">Belongs to the ketopantoate reductase family.</text>
</comment>
<keyword evidence="2" id="KW-0521">NADP</keyword>
<name>A0A9P6Y6M7_RHIOR</name>
<gene>
    <name evidence="6" type="ORF">G6F51_008342</name>
</gene>
<dbReference type="InterPro" id="IPR010591">
    <property type="entry name" value="ATP11"/>
</dbReference>
<evidence type="ECO:0000256" key="3">
    <source>
        <dbReference type="ARBA" id="ARBA00023002"/>
    </source>
</evidence>
<keyword evidence="3" id="KW-0560">Oxidoreductase</keyword>
<protein>
    <recommendedName>
        <fullName evidence="8">2-dehydropantoate 2-reductase</fullName>
    </recommendedName>
</protein>
<dbReference type="GO" id="GO:0008677">
    <property type="term" value="F:2-dehydropantoate 2-reductase activity"/>
    <property type="evidence" value="ECO:0007669"/>
    <property type="project" value="InterPro"/>
</dbReference>
<dbReference type="GO" id="GO:0065003">
    <property type="term" value="P:protein-containing complex assembly"/>
    <property type="evidence" value="ECO:0007669"/>
    <property type="project" value="InterPro"/>
</dbReference>
<dbReference type="PANTHER" id="PTHR21708:SF30">
    <property type="entry name" value="2-DEHYDROPANTOATE 2-REDUCTASE-RELATED"/>
    <property type="match status" value="1"/>
</dbReference>
<dbReference type="SUPFAM" id="SSF48179">
    <property type="entry name" value="6-phosphogluconate dehydrogenase C-terminal domain-like"/>
    <property type="match status" value="1"/>
</dbReference>
<dbReference type="NCBIfam" id="TIGR00745">
    <property type="entry name" value="apbA_panE"/>
    <property type="match status" value="1"/>
</dbReference>
<evidence type="ECO:0000313" key="7">
    <source>
        <dbReference type="Proteomes" id="UP000717996"/>
    </source>
</evidence>
<sequence>MTPILQRVPEQQNQNVKYQSDAPTLDKIVKLDMLLKEDAESIAKIWTQYHADKDGISAVIPERIYCKMYEVSKKYPLFILPMPRETGLEFYFLQFQSHQCYITSLLEYKSKGEKARPFLTITHFPELLEKKGIVLMKGNINDNPKRMLSTGNAQFLAFALQRFYASDDQLGTGAIGAIYSWRLAQSCEVTTVCRSSYNAVKEKGFDITSGKFGNAIFHPHSVVQSVHDVTSKHFDCILVTLKAIPEAYNVADIIAPVVTDNNTIIALIQNGLDVEKPIFDRFPDNPIISIVAYISVSQNELGKITMQGKESLLVGKYSKSKAESKDILKFIEHLRKGGVSVEVTDDIEKVRWQKLFWNASFSSVCTMTGMTTTEVLANKEASELVKSIMHDVITVANAEGYDFNHKEQIEAFMARTQASTKHYKPSMQLDKERGNPMEIEVILGAPLKRAQARRLSVPRLDMMYSICSAANQHILNKISKI</sequence>
<dbReference type="PANTHER" id="PTHR21708">
    <property type="entry name" value="PROBABLE 2-DEHYDROPANTOATE 2-REDUCTASE"/>
    <property type="match status" value="1"/>
</dbReference>
<dbReference type="EMBL" id="JAANIT010001355">
    <property type="protein sequence ID" value="KAG1540732.1"/>
    <property type="molecule type" value="Genomic_DNA"/>
</dbReference>
<evidence type="ECO:0000313" key="6">
    <source>
        <dbReference type="EMBL" id="KAG1540732.1"/>
    </source>
</evidence>
<feature type="domain" description="Ketopantoate reductase C-terminal" evidence="5">
    <location>
        <begin position="346"/>
        <end position="468"/>
    </location>
</feature>
<dbReference type="InterPro" id="IPR051402">
    <property type="entry name" value="KPR-Related"/>
</dbReference>
<comment type="caution">
    <text evidence="6">The sequence shown here is derived from an EMBL/GenBank/DDBJ whole genome shotgun (WGS) entry which is preliminary data.</text>
</comment>
<dbReference type="GO" id="GO:0005739">
    <property type="term" value="C:mitochondrion"/>
    <property type="evidence" value="ECO:0007669"/>
    <property type="project" value="InterPro"/>
</dbReference>
<dbReference type="InterPro" id="IPR003710">
    <property type="entry name" value="ApbA"/>
</dbReference>